<reference evidence="3" key="2">
    <citation type="submission" date="2025-09" db="UniProtKB">
        <authorList>
            <consortium name="Ensembl"/>
        </authorList>
    </citation>
    <scope>IDENTIFICATION</scope>
</reference>
<dbReference type="InterPro" id="IPR052231">
    <property type="entry name" value="Rho_GEF_signaling-related"/>
</dbReference>
<dbReference type="PANTHER" id="PTHR45845">
    <property type="entry name" value="RHO GUANINE NUCLEOTIDE EXCHANGE FACTOR-RELATED"/>
    <property type="match status" value="1"/>
</dbReference>
<dbReference type="Pfam" id="PF00621">
    <property type="entry name" value="RhoGEF"/>
    <property type="match status" value="1"/>
</dbReference>
<dbReference type="Ensembl" id="ENSSGRT00000048280.1">
    <property type="protein sequence ID" value="ENSSGRP00000045116.1"/>
    <property type="gene ID" value="ENSSGRG00000024243.1"/>
</dbReference>
<evidence type="ECO:0000259" key="1">
    <source>
        <dbReference type="PROSITE" id="PS50003"/>
    </source>
</evidence>
<organism evidence="3 4">
    <name type="scientific">Sinocyclocheilus grahami</name>
    <name type="common">Dianchi golden-line fish</name>
    <name type="synonym">Barbus grahami</name>
    <dbReference type="NCBI Taxonomy" id="75366"/>
    <lineage>
        <taxon>Eukaryota</taxon>
        <taxon>Metazoa</taxon>
        <taxon>Chordata</taxon>
        <taxon>Craniata</taxon>
        <taxon>Vertebrata</taxon>
        <taxon>Euteleostomi</taxon>
        <taxon>Actinopterygii</taxon>
        <taxon>Neopterygii</taxon>
        <taxon>Teleostei</taxon>
        <taxon>Ostariophysi</taxon>
        <taxon>Cypriniformes</taxon>
        <taxon>Cyprinidae</taxon>
        <taxon>Cyprininae</taxon>
        <taxon>Sinocyclocheilus</taxon>
    </lineage>
</organism>
<dbReference type="CDD" id="cd13242">
    <property type="entry name" value="PH_puratrophin-1"/>
    <property type="match status" value="1"/>
</dbReference>
<dbReference type="PROSITE" id="PS50010">
    <property type="entry name" value="DH_2"/>
    <property type="match status" value="1"/>
</dbReference>
<sequence>RHKLQCIMEELLQTEREYVRALGYVVENYMPELERPDVPQDLRGQRGSIFGNLEKLRDFHQHHFLQELELCLKEPFCVGRCFLKHVKNFGLYALYSKNKPRSERLLIDHGREFFKQKQQLLGDKMDLSSYLLKPVQRISKYGLLLQDMLRECETGAHAGHERLEIQTALNIIQFQLRHGNNLLAMDDLQDCDVNLKEQGQLIRQDEFLLTFRKKKCYRHIFLFQDLILFSKTRRTDVGNDTYIYKQSFKTSDIGMTHNFGDSGLCFEIWFRRRKSQDTYVLQAPSREVKENWTRDLERILWEQAVLNRGEHTVIFRSMLVTKQFLVSIDLHSIIFFLTLYDIVGGIPVLRLNSVGSASYTSSSGSHSSSSGWGSTSPVGHLISPSGGDVVRYVHGTSGILEEDDLDQKSGNQSTLGMSFFTMHPILDVVYTKFKIWDQ</sequence>
<feature type="domain" description="PH" evidence="1">
    <location>
        <begin position="194"/>
        <end position="301"/>
    </location>
</feature>
<dbReference type="Gene3D" id="1.20.900.10">
    <property type="entry name" value="Dbl homology (DH) domain"/>
    <property type="match status" value="1"/>
</dbReference>
<dbReference type="InterPro" id="IPR000219">
    <property type="entry name" value="DH_dom"/>
</dbReference>
<reference evidence="3" key="1">
    <citation type="submission" date="2025-08" db="UniProtKB">
        <authorList>
            <consortium name="Ensembl"/>
        </authorList>
    </citation>
    <scope>IDENTIFICATION</scope>
</reference>
<dbReference type="Gene3D" id="2.30.29.30">
    <property type="entry name" value="Pleckstrin-homology domain (PH domain)/Phosphotyrosine-binding domain (PTB)"/>
    <property type="match status" value="1"/>
</dbReference>
<evidence type="ECO:0000259" key="2">
    <source>
        <dbReference type="PROSITE" id="PS50010"/>
    </source>
</evidence>
<dbReference type="InterPro" id="IPR011993">
    <property type="entry name" value="PH-like_dom_sf"/>
</dbReference>
<dbReference type="InterPro" id="IPR001849">
    <property type="entry name" value="PH_domain"/>
</dbReference>
<dbReference type="AlphaFoldDB" id="A0A672N6D0"/>
<dbReference type="InterPro" id="IPR055251">
    <property type="entry name" value="SOS1_NGEF_PH"/>
</dbReference>
<dbReference type="Proteomes" id="UP000472262">
    <property type="component" value="Unassembled WGS sequence"/>
</dbReference>
<name>A0A672N6D0_SINGR</name>
<dbReference type="GO" id="GO:0005085">
    <property type="term" value="F:guanyl-nucleotide exchange factor activity"/>
    <property type="evidence" value="ECO:0007669"/>
    <property type="project" value="InterPro"/>
</dbReference>
<dbReference type="InterPro" id="IPR035899">
    <property type="entry name" value="DBL_dom_sf"/>
</dbReference>
<dbReference type="PROSITE" id="PS50003">
    <property type="entry name" value="PH_DOMAIN"/>
    <property type="match status" value="1"/>
</dbReference>
<dbReference type="SUPFAM" id="SSF48065">
    <property type="entry name" value="DBL homology domain (DH-domain)"/>
    <property type="match status" value="1"/>
</dbReference>
<dbReference type="SMART" id="SM00325">
    <property type="entry name" value="RhoGEF"/>
    <property type="match status" value="1"/>
</dbReference>
<proteinExistence type="predicted"/>
<dbReference type="SUPFAM" id="SSF50729">
    <property type="entry name" value="PH domain-like"/>
    <property type="match status" value="1"/>
</dbReference>
<evidence type="ECO:0000313" key="3">
    <source>
        <dbReference type="Ensembl" id="ENSSGRP00000045116.1"/>
    </source>
</evidence>
<dbReference type="PANTHER" id="PTHR45845:SF2">
    <property type="entry name" value="RIKEN CDNA D630003M21 GENE"/>
    <property type="match status" value="1"/>
</dbReference>
<dbReference type="CDD" id="cd00160">
    <property type="entry name" value="RhoGEF"/>
    <property type="match status" value="1"/>
</dbReference>
<accession>A0A672N6D0</accession>
<dbReference type="InParanoid" id="A0A672N6D0"/>
<dbReference type="OMA" id="EHTVIFR"/>
<evidence type="ECO:0000313" key="4">
    <source>
        <dbReference type="Proteomes" id="UP000472262"/>
    </source>
</evidence>
<dbReference type="Pfam" id="PF22697">
    <property type="entry name" value="SOS1_NGEF_PH"/>
    <property type="match status" value="1"/>
</dbReference>
<feature type="domain" description="DH" evidence="2">
    <location>
        <begin position="3"/>
        <end position="182"/>
    </location>
</feature>
<keyword evidence="4" id="KW-1185">Reference proteome</keyword>
<dbReference type="SMART" id="SM00233">
    <property type="entry name" value="PH"/>
    <property type="match status" value="1"/>
</dbReference>
<protein>
    <submittedName>
        <fullName evidence="3">Uncharacterized protein</fullName>
    </submittedName>
</protein>